<proteinExistence type="predicted"/>
<sequence>MAKATASESLLPDTGQHGSTIRIEAPSIRGDQPKTHQRGLSCFRGHKAFPSGKESVNGDITQSNNWDQPVFLTLDDLVLTLEDPAVNGQLRENMGSHTTLAQHQGRQLDISCVRLNVTLRFKKGLNSIGVYRPHFLQVRDLYPRPRTKLIGV</sequence>
<gene>
    <name evidence="2" type="ORF">LTR25_003279</name>
</gene>
<evidence type="ECO:0000313" key="2">
    <source>
        <dbReference type="EMBL" id="KAK5539576.1"/>
    </source>
</evidence>
<organism evidence="2 3">
    <name type="scientific">Vermiconidia calcicola</name>
    <dbReference type="NCBI Taxonomy" id="1690605"/>
    <lineage>
        <taxon>Eukaryota</taxon>
        <taxon>Fungi</taxon>
        <taxon>Dikarya</taxon>
        <taxon>Ascomycota</taxon>
        <taxon>Pezizomycotina</taxon>
        <taxon>Dothideomycetes</taxon>
        <taxon>Dothideomycetidae</taxon>
        <taxon>Mycosphaerellales</taxon>
        <taxon>Extremaceae</taxon>
        <taxon>Vermiconidia</taxon>
    </lineage>
</organism>
<dbReference type="EMBL" id="JAXLQG010000005">
    <property type="protein sequence ID" value="KAK5539576.1"/>
    <property type="molecule type" value="Genomic_DNA"/>
</dbReference>
<protein>
    <submittedName>
        <fullName evidence="2">Uncharacterized protein</fullName>
    </submittedName>
</protein>
<evidence type="ECO:0000313" key="3">
    <source>
        <dbReference type="Proteomes" id="UP001345827"/>
    </source>
</evidence>
<dbReference type="AlphaFoldDB" id="A0AAV9QAD7"/>
<reference evidence="2 3" key="1">
    <citation type="submission" date="2023-06" db="EMBL/GenBank/DDBJ databases">
        <title>Black Yeasts Isolated from many extreme environments.</title>
        <authorList>
            <person name="Coleine C."/>
            <person name="Stajich J.E."/>
            <person name="Selbmann L."/>
        </authorList>
    </citation>
    <scope>NUCLEOTIDE SEQUENCE [LARGE SCALE GENOMIC DNA]</scope>
    <source>
        <strain evidence="2 3">CCFEE 5887</strain>
    </source>
</reference>
<feature type="region of interest" description="Disordered" evidence="1">
    <location>
        <begin position="1"/>
        <end position="37"/>
    </location>
</feature>
<evidence type="ECO:0000256" key="1">
    <source>
        <dbReference type="SAM" id="MobiDB-lite"/>
    </source>
</evidence>
<accession>A0AAV9QAD7</accession>
<comment type="caution">
    <text evidence="2">The sequence shown here is derived from an EMBL/GenBank/DDBJ whole genome shotgun (WGS) entry which is preliminary data.</text>
</comment>
<name>A0AAV9QAD7_9PEZI</name>
<keyword evidence="3" id="KW-1185">Reference proteome</keyword>
<dbReference type="Proteomes" id="UP001345827">
    <property type="component" value="Unassembled WGS sequence"/>
</dbReference>